<reference evidence="3 4" key="1">
    <citation type="submission" date="2018-07" db="EMBL/GenBank/DDBJ databases">
        <title>Genome analysis of Larkinella rosea.</title>
        <authorList>
            <person name="Zhou Z."/>
            <person name="Wang G."/>
        </authorList>
    </citation>
    <scope>NUCLEOTIDE SEQUENCE [LARGE SCALE GENOMIC DNA]</scope>
    <source>
        <strain evidence="4">zzj9</strain>
    </source>
</reference>
<dbReference type="PANTHER" id="PTHR46825:SF7">
    <property type="entry name" value="D-ALANYL-D-ALANINE CARBOXYPEPTIDASE"/>
    <property type="match status" value="1"/>
</dbReference>
<feature type="signal peptide" evidence="1">
    <location>
        <begin position="1"/>
        <end position="17"/>
    </location>
</feature>
<dbReference type="Proteomes" id="UP000253383">
    <property type="component" value="Unassembled WGS sequence"/>
</dbReference>
<keyword evidence="1" id="KW-0732">Signal</keyword>
<gene>
    <name evidence="3" type="ORF">DUE52_05495</name>
</gene>
<dbReference type="Pfam" id="PF00144">
    <property type="entry name" value="Beta-lactamase"/>
    <property type="match status" value="1"/>
</dbReference>
<sequence>MKKQLIFSAFAALLLLACETEPVLKPTTEPGSTDEYANHPKNQLYRKELADFRRKWNIPGSLMLLKRADEPVWIGAVGKSNLEHQTDLRITDQFRTGSITKALVATVVMKMKEEGQLRLEDNLAALLPEVNGNIPDAEHITVQHLMAHTSGLVDPTNDDLQYQLDLLNNPHRRVQQSTDEILQRYVYGRVLVFQPGDRFQYSNTNFWLLGKVIEKIRGKSLQAVLEEVILTPFGLTHTYLDRRDDRNVIRGYNDFYANGKLMDVTAIDRADADGQANGGLISTAGDLLKFSDAFFAGKIIRPASVQEMMTVQPVRKGTNEYGLGLESYSSAELGTGWGHNGTLLGVDANWFYFPDKKGLYVIFNNNGGGSDKSFVEKFLK</sequence>
<comment type="caution">
    <text evidence="3">The sequence shown here is derived from an EMBL/GenBank/DDBJ whole genome shotgun (WGS) entry which is preliminary data.</text>
</comment>
<keyword evidence="4" id="KW-1185">Reference proteome</keyword>
<dbReference type="RefSeq" id="WP_114404979.1">
    <property type="nucleotide sequence ID" value="NZ_QOWE01000004.1"/>
</dbReference>
<proteinExistence type="predicted"/>
<evidence type="ECO:0000313" key="4">
    <source>
        <dbReference type="Proteomes" id="UP000253383"/>
    </source>
</evidence>
<dbReference type="InterPro" id="IPR050491">
    <property type="entry name" value="AmpC-like"/>
</dbReference>
<feature type="chain" id="PRO_5016678127" evidence="1">
    <location>
        <begin position="18"/>
        <end position="380"/>
    </location>
</feature>
<dbReference type="EMBL" id="QOWE01000004">
    <property type="protein sequence ID" value="RCR70409.1"/>
    <property type="molecule type" value="Genomic_DNA"/>
</dbReference>
<keyword evidence="3" id="KW-0378">Hydrolase</keyword>
<evidence type="ECO:0000259" key="2">
    <source>
        <dbReference type="Pfam" id="PF00144"/>
    </source>
</evidence>
<dbReference type="SUPFAM" id="SSF56601">
    <property type="entry name" value="beta-lactamase/transpeptidase-like"/>
    <property type="match status" value="1"/>
</dbReference>
<name>A0A368JRW6_9BACT</name>
<dbReference type="PANTHER" id="PTHR46825">
    <property type="entry name" value="D-ALANYL-D-ALANINE-CARBOXYPEPTIDASE/ENDOPEPTIDASE AMPH"/>
    <property type="match status" value="1"/>
</dbReference>
<dbReference type="Gene3D" id="3.40.710.10">
    <property type="entry name" value="DD-peptidase/beta-lactamase superfamily"/>
    <property type="match status" value="1"/>
</dbReference>
<dbReference type="PROSITE" id="PS51257">
    <property type="entry name" value="PROKAR_LIPOPROTEIN"/>
    <property type="match status" value="1"/>
</dbReference>
<dbReference type="OrthoDB" id="9797709at2"/>
<protein>
    <submittedName>
        <fullName evidence="3">Class A beta-lactamase-related serine hydrolase</fullName>
    </submittedName>
</protein>
<accession>A0A368JRW6</accession>
<organism evidence="3 4">
    <name type="scientific">Larkinella punicea</name>
    <dbReference type="NCBI Taxonomy" id="2315727"/>
    <lineage>
        <taxon>Bacteria</taxon>
        <taxon>Pseudomonadati</taxon>
        <taxon>Bacteroidota</taxon>
        <taxon>Cytophagia</taxon>
        <taxon>Cytophagales</taxon>
        <taxon>Spirosomataceae</taxon>
        <taxon>Larkinella</taxon>
    </lineage>
</organism>
<evidence type="ECO:0000256" key="1">
    <source>
        <dbReference type="SAM" id="SignalP"/>
    </source>
</evidence>
<dbReference type="AlphaFoldDB" id="A0A368JRW6"/>
<dbReference type="GO" id="GO:0016787">
    <property type="term" value="F:hydrolase activity"/>
    <property type="evidence" value="ECO:0007669"/>
    <property type="project" value="UniProtKB-KW"/>
</dbReference>
<dbReference type="InterPro" id="IPR012338">
    <property type="entry name" value="Beta-lactam/transpept-like"/>
</dbReference>
<dbReference type="InterPro" id="IPR001466">
    <property type="entry name" value="Beta-lactam-related"/>
</dbReference>
<evidence type="ECO:0000313" key="3">
    <source>
        <dbReference type="EMBL" id="RCR70409.1"/>
    </source>
</evidence>
<feature type="domain" description="Beta-lactamase-related" evidence="2">
    <location>
        <begin position="53"/>
        <end position="370"/>
    </location>
</feature>